<dbReference type="Pfam" id="PF07738">
    <property type="entry name" value="Sad1_UNC"/>
    <property type="match status" value="1"/>
</dbReference>
<keyword evidence="3 6" id="KW-1133">Transmembrane helix</keyword>
<evidence type="ECO:0000256" key="3">
    <source>
        <dbReference type="ARBA" id="ARBA00022989"/>
    </source>
</evidence>
<evidence type="ECO:0000313" key="8">
    <source>
        <dbReference type="EMBL" id="GMI25672.1"/>
    </source>
</evidence>
<feature type="region of interest" description="Disordered" evidence="5">
    <location>
        <begin position="894"/>
        <end position="915"/>
    </location>
</feature>
<sequence>MAPIVGSEEKDKKKIDEDMDDMIETTHDEGKENGMGQESGGSISKITTEENDSAEEEKNDVSNEDENSLENSESEQKTDDDAEEASQTNPSQTLSSQEVEGEEKIEEAVVSEQASGSIDDIEITEGTEKPDASDQPTIQDDIDKDPVGSGKGSGEDEERIILNYASTSAGAIVLEKSPNSKGMSNILVNDKDKYALTPCEDKKWVVIGLSEDIQIKTIIMAHYEKFSSTTREFQLLGSQTFPTQEWRNLGTFTAKIQQGEQKFEVSERALARYLKIRFISHYGTEHYCTLSQIKVHGSTVHEFLHEEWEVSNKEQQHMMDAVAQAEGVVERVVEGEGEETGEGGGGEEEEEGETETEEEGGGGEEAEGEEENADQVEVELEEEVVAENTAPTPVVDDGEETVNAEKKEEEKKEVEEVGGGGEKKEGEKKEGIAKTVTDAVMGLLGRGKEENSTNSSEVEGREGEVENVVEKGEENVKTDKKGEGKGEKGKGKGKGKEEKEGEEKGNVSVNDEKGEAAESKKTPTPAPKIDQEVGGYEEVVSPPPPPHGAASGGGSGPPSNSNSTTSSAPTVGGGNETLKAGGAGAPTPPTVAGEGEGTTKGGGGGERKNGGDGTDNENNVGEGGGQGAVGGGEGNKVNGTKMNGTKVNGTKVNGTKVNGTKVNGTKVNGTKVAKGGGNNSTSQKEMVAHNDVDGTGKDAETLTSLLIPPSVKEGLANCLEKLNYTDFRSKMLDKTKGAAAAAAAVTGKEGMKAMTATGVGGEKAENIFKTLMNEIKGLQLNQSIVDRYMVHMEGCYLSTLERMERERTARDAAVAGVVEELAKEVRALKGRGETMVNPVYVTRRVGNAAMRRMGVEGGGWVETVVMVAAGGIVIPGMAGLGLLVVAVFVGGRKVGDGGEEEEEEEEGEEDEEEEE</sequence>
<dbReference type="InterPro" id="IPR012919">
    <property type="entry name" value="SUN_dom"/>
</dbReference>
<feature type="domain" description="SUN" evidence="7">
    <location>
        <begin position="139"/>
        <end position="300"/>
    </location>
</feature>
<feature type="compositionally biased region" description="Polar residues" evidence="5">
    <location>
        <begin position="85"/>
        <end position="94"/>
    </location>
</feature>
<dbReference type="GO" id="GO:0005737">
    <property type="term" value="C:cytoplasm"/>
    <property type="evidence" value="ECO:0007669"/>
    <property type="project" value="TreeGrafter"/>
</dbReference>
<feature type="compositionally biased region" description="Basic and acidic residues" evidence="5">
    <location>
        <begin position="403"/>
        <end position="432"/>
    </location>
</feature>
<organism evidence="8 9">
    <name type="scientific">Triparma columacea</name>
    <dbReference type="NCBI Taxonomy" id="722753"/>
    <lineage>
        <taxon>Eukaryota</taxon>
        <taxon>Sar</taxon>
        <taxon>Stramenopiles</taxon>
        <taxon>Ochrophyta</taxon>
        <taxon>Bolidophyceae</taxon>
        <taxon>Parmales</taxon>
        <taxon>Triparmaceae</taxon>
        <taxon>Triparma</taxon>
    </lineage>
</organism>
<name>A0A9W7G072_9STRA</name>
<feature type="compositionally biased region" description="Acidic residues" evidence="5">
    <location>
        <begin position="335"/>
        <end position="385"/>
    </location>
</feature>
<dbReference type="GO" id="GO:0012505">
    <property type="term" value="C:endomembrane system"/>
    <property type="evidence" value="ECO:0007669"/>
    <property type="project" value="UniProtKB-SubCell"/>
</dbReference>
<keyword evidence="4 6" id="KW-0472">Membrane</keyword>
<dbReference type="Proteomes" id="UP001165065">
    <property type="component" value="Unassembled WGS sequence"/>
</dbReference>
<dbReference type="EMBL" id="BRYA01000614">
    <property type="protein sequence ID" value="GMI25672.1"/>
    <property type="molecule type" value="Genomic_DNA"/>
</dbReference>
<feature type="compositionally biased region" description="Basic and acidic residues" evidence="5">
    <location>
        <begin position="7"/>
        <end position="16"/>
    </location>
</feature>
<gene>
    <name evidence="8" type="ORF">TrCOL_g13730</name>
</gene>
<proteinExistence type="predicted"/>
<dbReference type="Gene3D" id="2.60.120.260">
    <property type="entry name" value="Galactose-binding domain-like"/>
    <property type="match status" value="1"/>
</dbReference>
<keyword evidence="9" id="KW-1185">Reference proteome</keyword>
<comment type="caution">
    <text evidence="8">The sequence shown here is derived from an EMBL/GenBank/DDBJ whole genome shotgun (WGS) entry which is preliminary data.</text>
</comment>
<reference evidence="9" key="1">
    <citation type="journal article" date="2023" name="Commun. Biol.">
        <title>Genome analysis of Parmales, the sister group of diatoms, reveals the evolutionary specialization of diatoms from phago-mixotrophs to photoautotrophs.</title>
        <authorList>
            <person name="Ban H."/>
            <person name="Sato S."/>
            <person name="Yoshikawa S."/>
            <person name="Yamada K."/>
            <person name="Nakamura Y."/>
            <person name="Ichinomiya M."/>
            <person name="Sato N."/>
            <person name="Blanc-Mathieu R."/>
            <person name="Endo H."/>
            <person name="Kuwata A."/>
            <person name="Ogata H."/>
        </authorList>
    </citation>
    <scope>NUCLEOTIDE SEQUENCE [LARGE SCALE GENOMIC DNA]</scope>
</reference>
<keyword evidence="2 6" id="KW-0812">Transmembrane</keyword>
<evidence type="ECO:0000313" key="9">
    <source>
        <dbReference type="Proteomes" id="UP001165065"/>
    </source>
</evidence>
<feature type="compositionally biased region" description="Low complexity" evidence="5">
    <location>
        <begin position="557"/>
        <end position="570"/>
    </location>
</feature>
<feature type="region of interest" description="Disordered" evidence="5">
    <location>
        <begin position="334"/>
        <end position="683"/>
    </location>
</feature>
<evidence type="ECO:0000256" key="6">
    <source>
        <dbReference type="SAM" id="Phobius"/>
    </source>
</evidence>
<dbReference type="PROSITE" id="PS51469">
    <property type="entry name" value="SUN"/>
    <property type="match status" value="1"/>
</dbReference>
<evidence type="ECO:0000256" key="2">
    <source>
        <dbReference type="ARBA" id="ARBA00022692"/>
    </source>
</evidence>
<dbReference type="GO" id="GO:0016020">
    <property type="term" value="C:membrane"/>
    <property type="evidence" value="ECO:0007669"/>
    <property type="project" value="InterPro"/>
</dbReference>
<evidence type="ECO:0000256" key="5">
    <source>
        <dbReference type="SAM" id="MobiDB-lite"/>
    </source>
</evidence>
<feature type="compositionally biased region" description="Basic and acidic residues" evidence="5">
    <location>
        <begin position="458"/>
        <end position="521"/>
    </location>
</feature>
<comment type="subcellular location">
    <subcellularLocation>
        <location evidence="1">Endomembrane system</location>
    </subcellularLocation>
</comment>
<protein>
    <recommendedName>
        <fullName evidence="7">SUN domain-containing protein</fullName>
    </recommendedName>
</protein>
<accession>A0A9W7G072</accession>
<dbReference type="GO" id="GO:0034975">
    <property type="term" value="P:protein folding in endoplasmic reticulum"/>
    <property type="evidence" value="ECO:0007669"/>
    <property type="project" value="TreeGrafter"/>
</dbReference>
<feature type="transmembrane region" description="Helical" evidence="6">
    <location>
        <begin position="864"/>
        <end position="889"/>
    </location>
</feature>
<dbReference type="PANTHER" id="PTHR12953">
    <property type="entry name" value="MEMBRANE PROTEIN CH1 RELATED"/>
    <property type="match status" value="1"/>
</dbReference>
<feature type="compositionally biased region" description="Polar residues" evidence="5">
    <location>
        <begin position="642"/>
        <end position="668"/>
    </location>
</feature>
<feature type="compositionally biased region" description="Acidic residues" evidence="5">
    <location>
        <begin position="49"/>
        <end position="68"/>
    </location>
</feature>
<dbReference type="InterPro" id="IPR045120">
    <property type="entry name" value="Suco/Slp1-like"/>
</dbReference>
<feature type="compositionally biased region" description="Gly residues" evidence="5">
    <location>
        <begin position="621"/>
        <end position="634"/>
    </location>
</feature>
<evidence type="ECO:0000259" key="7">
    <source>
        <dbReference type="PROSITE" id="PS51469"/>
    </source>
</evidence>
<dbReference type="PANTHER" id="PTHR12953:SF0">
    <property type="entry name" value="SUN DOMAIN-CONTAINING OSSIFICATION FACTOR"/>
    <property type="match status" value="1"/>
</dbReference>
<evidence type="ECO:0000256" key="1">
    <source>
        <dbReference type="ARBA" id="ARBA00004308"/>
    </source>
</evidence>
<feature type="region of interest" description="Disordered" evidence="5">
    <location>
        <begin position="1"/>
        <end position="156"/>
    </location>
</feature>
<dbReference type="InterPro" id="IPR008979">
    <property type="entry name" value="Galactose-bd-like_sf"/>
</dbReference>
<dbReference type="SUPFAM" id="SSF49785">
    <property type="entry name" value="Galactose-binding domain-like"/>
    <property type="match status" value="1"/>
</dbReference>
<dbReference type="AlphaFoldDB" id="A0A9W7G072"/>
<dbReference type="OrthoDB" id="266334at2759"/>
<evidence type="ECO:0000256" key="4">
    <source>
        <dbReference type="ARBA" id="ARBA00023136"/>
    </source>
</evidence>
<feature type="compositionally biased region" description="Gly residues" evidence="5">
    <location>
        <begin position="594"/>
        <end position="604"/>
    </location>
</feature>
<feature type="compositionally biased region" description="Acidic residues" evidence="5">
    <location>
        <begin position="897"/>
        <end position="915"/>
    </location>
</feature>